<gene>
    <name evidence="1" type="ORF">QFC21_001721</name>
</gene>
<reference evidence="1" key="1">
    <citation type="submission" date="2023-04" db="EMBL/GenBank/DDBJ databases">
        <title>Draft Genome sequencing of Naganishia species isolated from polar environments using Oxford Nanopore Technology.</title>
        <authorList>
            <person name="Leo P."/>
            <person name="Venkateswaran K."/>
        </authorList>
    </citation>
    <scope>NUCLEOTIDE SEQUENCE</scope>
    <source>
        <strain evidence="1">MNA-CCFEE 5423</strain>
    </source>
</reference>
<dbReference type="Proteomes" id="UP001227268">
    <property type="component" value="Unassembled WGS sequence"/>
</dbReference>
<sequence length="335" mass="35041">MVVAEFDSASATNPHVIAGGEVSHQTTTDHETSEAAINKEITSATSANGNGIPDIKFVQRVGNIPIVADGIGTFESVVNSTNITASMYSTAGAIAAKSLDVASPLIARTGPLISKADDLANQGLDIVESRFPSAFKATSKDVLESAKQPAAQGMAVAKGVYDGQIAPILHNEIVARAIEQLSNINKLLADGVNSIKDRVFATTHSASEQAHDLTVKLADQLHALQAQGKDLPPMIRDSMTTAYTDVSKIMGDQEKTTQQKATDIAHYVQSIIQPELDKAQALLFKKKDEVADVAEDAEAQAKDAVADVQAQAEKTSQAAGEAAQGAVDDAKAAAQ</sequence>
<proteinExistence type="predicted"/>
<name>A0ACC2W176_9TREE</name>
<accession>A0ACC2W176</accession>
<evidence type="ECO:0000313" key="2">
    <source>
        <dbReference type="Proteomes" id="UP001227268"/>
    </source>
</evidence>
<keyword evidence="2" id="KW-1185">Reference proteome</keyword>
<protein>
    <submittedName>
        <fullName evidence="1">Uncharacterized protein</fullName>
    </submittedName>
</protein>
<dbReference type="EMBL" id="JASBWT010000004">
    <property type="protein sequence ID" value="KAJ9105352.1"/>
    <property type="molecule type" value="Genomic_DNA"/>
</dbReference>
<organism evidence="1 2">
    <name type="scientific">Naganishia friedmannii</name>
    <dbReference type="NCBI Taxonomy" id="89922"/>
    <lineage>
        <taxon>Eukaryota</taxon>
        <taxon>Fungi</taxon>
        <taxon>Dikarya</taxon>
        <taxon>Basidiomycota</taxon>
        <taxon>Agaricomycotina</taxon>
        <taxon>Tremellomycetes</taxon>
        <taxon>Filobasidiales</taxon>
        <taxon>Filobasidiaceae</taxon>
        <taxon>Naganishia</taxon>
    </lineage>
</organism>
<evidence type="ECO:0000313" key="1">
    <source>
        <dbReference type="EMBL" id="KAJ9105352.1"/>
    </source>
</evidence>
<comment type="caution">
    <text evidence="1">The sequence shown here is derived from an EMBL/GenBank/DDBJ whole genome shotgun (WGS) entry which is preliminary data.</text>
</comment>